<keyword evidence="2" id="KW-0418">Kinase</keyword>
<evidence type="ECO:0000256" key="4">
    <source>
        <dbReference type="SAM" id="Coils"/>
    </source>
</evidence>
<keyword evidence="6" id="KW-1133">Transmembrane helix</keyword>
<organism evidence="8 9">
    <name type="scientific">Streptomyces humidus</name>
    <dbReference type="NCBI Taxonomy" id="52259"/>
    <lineage>
        <taxon>Bacteria</taxon>
        <taxon>Bacillati</taxon>
        <taxon>Actinomycetota</taxon>
        <taxon>Actinomycetes</taxon>
        <taxon>Kitasatosporales</taxon>
        <taxon>Streptomycetaceae</taxon>
        <taxon>Streptomyces</taxon>
    </lineage>
</organism>
<dbReference type="Pfam" id="PF02518">
    <property type="entry name" value="HATPase_c"/>
    <property type="match status" value="1"/>
</dbReference>
<sequence length="539" mass="55978">MTRSLKDWRRAQACRRAAWGSAFREARRQQQHWKTDRERLRAEYRAARTAGRLTGRGTGPAPEDPGPPASGFSLMPWLLMGMGAISNLFHGETPNPWIGGLGLLTFNSLYIYVAIRSFVKETRQAASTRVALALMGLVTCGLALAYGDSWLLFFPLLGLATGAALRGPHLRAVGTGVAVLAGTVSAVHDGWDGLTIAYATWISTMVTAAILSLSEAVRELRAAREELARRAVEEERLRFSRDLHDLLGHTLSVIVVKSEAARRLAPRDMDAALAQVTDIEAVGRQALTEIREAVTGYREGSLAGELDRARSALTAAGVEPSVTRSGPPPDPQSAALLGWVVREAVTNVVRHSGATRCLITVTAAPERIRLTVTDDGHGRDGRQDTDGGDRGAPGCGTGLTGLRERLAAAGGSLTAGSGPHGGFTVTAELPVESPVAPPVAASPGSPAGPAPELPAPTSAKADANRGSGGDAGRDRDGDRSGNGHRNRDGVGDGDGDGDEHRDRDRDSIGGGSAVAATSSAAAGPGGTVPSVAVGPSLGA</sequence>
<evidence type="ECO:0000313" key="8">
    <source>
        <dbReference type="EMBL" id="GGS17193.1"/>
    </source>
</evidence>
<dbReference type="InterPro" id="IPR050482">
    <property type="entry name" value="Sensor_HK_TwoCompSys"/>
</dbReference>
<dbReference type="GO" id="GO:0000155">
    <property type="term" value="F:phosphorelay sensor kinase activity"/>
    <property type="evidence" value="ECO:0007669"/>
    <property type="project" value="InterPro"/>
</dbReference>
<reference evidence="8" key="1">
    <citation type="journal article" date="2014" name="Int. J. Syst. Evol. Microbiol.">
        <title>Complete genome sequence of Corynebacterium casei LMG S-19264T (=DSM 44701T), isolated from a smear-ripened cheese.</title>
        <authorList>
            <consortium name="US DOE Joint Genome Institute (JGI-PGF)"/>
            <person name="Walter F."/>
            <person name="Albersmeier A."/>
            <person name="Kalinowski J."/>
            <person name="Ruckert C."/>
        </authorList>
    </citation>
    <scope>NUCLEOTIDE SEQUENCE</scope>
    <source>
        <strain evidence="8">JCM 4386</strain>
    </source>
</reference>
<name>A0A918G3H1_9ACTN</name>
<dbReference type="InterPro" id="IPR005467">
    <property type="entry name" value="His_kinase_dom"/>
</dbReference>
<feature type="domain" description="Histidine kinase" evidence="7">
    <location>
        <begin position="340"/>
        <end position="433"/>
    </location>
</feature>
<evidence type="ECO:0000256" key="5">
    <source>
        <dbReference type="SAM" id="MobiDB-lite"/>
    </source>
</evidence>
<dbReference type="AlphaFoldDB" id="A0A918G3H1"/>
<dbReference type="CDD" id="cd16917">
    <property type="entry name" value="HATPase_UhpB-NarQ-NarX-like"/>
    <property type="match status" value="1"/>
</dbReference>
<dbReference type="GO" id="GO:0016020">
    <property type="term" value="C:membrane"/>
    <property type="evidence" value="ECO:0007669"/>
    <property type="project" value="InterPro"/>
</dbReference>
<feature type="region of interest" description="Disordered" evidence="5">
    <location>
        <begin position="434"/>
        <end position="539"/>
    </location>
</feature>
<dbReference type="GO" id="GO:0046983">
    <property type="term" value="F:protein dimerization activity"/>
    <property type="evidence" value="ECO:0007669"/>
    <property type="project" value="InterPro"/>
</dbReference>
<feature type="compositionally biased region" description="Low complexity" evidence="5">
    <location>
        <begin position="513"/>
        <end position="539"/>
    </location>
</feature>
<reference evidence="8" key="2">
    <citation type="submission" date="2020-09" db="EMBL/GenBank/DDBJ databases">
        <authorList>
            <person name="Sun Q."/>
            <person name="Ohkuma M."/>
        </authorList>
    </citation>
    <scope>NUCLEOTIDE SEQUENCE</scope>
    <source>
        <strain evidence="8">JCM 4386</strain>
    </source>
</reference>
<keyword evidence="9" id="KW-1185">Reference proteome</keyword>
<feature type="compositionally biased region" description="Basic and acidic residues" evidence="5">
    <location>
        <begin position="370"/>
        <end position="389"/>
    </location>
</feature>
<keyword evidence="3" id="KW-0902">Two-component regulatory system</keyword>
<dbReference type="PANTHER" id="PTHR24421">
    <property type="entry name" value="NITRATE/NITRITE SENSOR PROTEIN NARX-RELATED"/>
    <property type="match status" value="1"/>
</dbReference>
<evidence type="ECO:0000259" key="7">
    <source>
        <dbReference type="PROSITE" id="PS50109"/>
    </source>
</evidence>
<evidence type="ECO:0000313" key="9">
    <source>
        <dbReference type="Proteomes" id="UP000606194"/>
    </source>
</evidence>
<dbReference type="InterPro" id="IPR036890">
    <property type="entry name" value="HATPase_C_sf"/>
</dbReference>
<evidence type="ECO:0000256" key="2">
    <source>
        <dbReference type="ARBA" id="ARBA00022777"/>
    </source>
</evidence>
<feature type="region of interest" description="Disordered" evidence="5">
    <location>
        <begin position="370"/>
        <end position="400"/>
    </location>
</feature>
<dbReference type="SUPFAM" id="SSF55874">
    <property type="entry name" value="ATPase domain of HSP90 chaperone/DNA topoisomerase II/histidine kinase"/>
    <property type="match status" value="1"/>
</dbReference>
<evidence type="ECO:0000256" key="6">
    <source>
        <dbReference type="SAM" id="Phobius"/>
    </source>
</evidence>
<dbReference type="PROSITE" id="PS50109">
    <property type="entry name" value="HIS_KIN"/>
    <property type="match status" value="1"/>
</dbReference>
<dbReference type="PANTHER" id="PTHR24421:SF63">
    <property type="entry name" value="SENSOR HISTIDINE KINASE DESK"/>
    <property type="match status" value="1"/>
</dbReference>
<dbReference type="Pfam" id="PF07730">
    <property type="entry name" value="HisKA_3"/>
    <property type="match status" value="1"/>
</dbReference>
<keyword evidence="4" id="KW-0175">Coiled coil</keyword>
<keyword evidence="1" id="KW-0808">Transferase</keyword>
<dbReference type="InterPro" id="IPR011712">
    <property type="entry name" value="Sig_transdc_His_kin_sub3_dim/P"/>
</dbReference>
<feature type="transmembrane region" description="Helical" evidence="6">
    <location>
        <begin position="97"/>
        <end position="118"/>
    </location>
</feature>
<dbReference type="Proteomes" id="UP000606194">
    <property type="component" value="Unassembled WGS sequence"/>
</dbReference>
<feature type="compositionally biased region" description="Basic and acidic residues" evidence="5">
    <location>
        <begin position="498"/>
        <end position="507"/>
    </location>
</feature>
<protein>
    <recommendedName>
        <fullName evidence="7">Histidine kinase domain-containing protein</fullName>
    </recommendedName>
</protein>
<dbReference type="EMBL" id="BMTL01000033">
    <property type="protein sequence ID" value="GGS17193.1"/>
    <property type="molecule type" value="Genomic_DNA"/>
</dbReference>
<dbReference type="RefSeq" id="WP_190152952.1">
    <property type="nucleotide sequence ID" value="NZ_BMTL01000033.1"/>
</dbReference>
<feature type="coiled-coil region" evidence="4">
    <location>
        <begin position="210"/>
        <end position="237"/>
    </location>
</feature>
<dbReference type="SMART" id="SM00387">
    <property type="entry name" value="HATPase_c"/>
    <property type="match status" value="1"/>
</dbReference>
<dbReference type="InterPro" id="IPR003594">
    <property type="entry name" value="HATPase_dom"/>
</dbReference>
<keyword evidence="6" id="KW-0812">Transmembrane</keyword>
<accession>A0A918G3H1</accession>
<feature type="compositionally biased region" description="Gly residues" evidence="5">
    <location>
        <begin position="390"/>
        <end position="399"/>
    </location>
</feature>
<evidence type="ECO:0000256" key="1">
    <source>
        <dbReference type="ARBA" id="ARBA00022679"/>
    </source>
</evidence>
<dbReference type="Gene3D" id="1.20.5.1930">
    <property type="match status" value="1"/>
</dbReference>
<comment type="caution">
    <text evidence="8">The sequence shown here is derived from an EMBL/GenBank/DDBJ whole genome shotgun (WGS) entry which is preliminary data.</text>
</comment>
<gene>
    <name evidence="8" type="ORF">GCM10010269_65470</name>
</gene>
<dbReference type="Gene3D" id="3.30.565.10">
    <property type="entry name" value="Histidine kinase-like ATPase, C-terminal domain"/>
    <property type="match status" value="1"/>
</dbReference>
<evidence type="ECO:0000256" key="3">
    <source>
        <dbReference type="ARBA" id="ARBA00023012"/>
    </source>
</evidence>
<proteinExistence type="predicted"/>
<feature type="compositionally biased region" description="Basic and acidic residues" evidence="5">
    <location>
        <begin position="471"/>
        <end position="490"/>
    </location>
</feature>
<feature type="compositionally biased region" description="Low complexity" evidence="5">
    <location>
        <begin position="434"/>
        <end position="445"/>
    </location>
</feature>
<feature type="transmembrane region" description="Helical" evidence="6">
    <location>
        <begin position="130"/>
        <end position="147"/>
    </location>
</feature>
<keyword evidence="6" id="KW-0472">Membrane</keyword>